<dbReference type="InterPro" id="IPR029016">
    <property type="entry name" value="GAF-like_dom_sf"/>
</dbReference>
<dbReference type="PANTHER" id="PTHR30136:SF8">
    <property type="entry name" value="TRANSCRIPTIONAL REGULATORY PROTEIN"/>
    <property type="match status" value="1"/>
</dbReference>
<proteinExistence type="predicted"/>
<dbReference type="SMART" id="SM00346">
    <property type="entry name" value="HTH_ICLR"/>
    <property type="match status" value="1"/>
</dbReference>
<dbReference type="GO" id="GO:0003700">
    <property type="term" value="F:DNA-binding transcription factor activity"/>
    <property type="evidence" value="ECO:0007669"/>
    <property type="project" value="TreeGrafter"/>
</dbReference>
<evidence type="ECO:0000313" key="7">
    <source>
        <dbReference type="Proteomes" id="UP000242930"/>
    </source>
</evidence>
<dbReference type="GO" id="GO:0045892">
    <property type="term" value="P:negative regulation of DNA-templated transcription"/>
    <property type="evidence" value="ECO:0007669"/>
    <property type="project" value="TreeGrafter"/>
</dbReference>
<keyword evidence="1" id="KW-0805">Transcription regulation</keyword>
<reference evidence="7" key="1">
    <citation type="submission" date="2016-10" db="EMBL/GenBank/DDBJ databases">
        <authorList>
            <person name="Varghese N."/>
            <person name="Submissions S."/>
        </authorList>
    </citation>
    <scope>NUCLEOTIDE SEQUENCE [LARGE SCALE GENOMIC DNA]</scope>
    <source>
        <strain evidence="7">LMG 25967</strain>
    </source>
</reference>
<feature type="domain" description="HTH iclR-type" evidence="4">
    <location>
        <begin position="8"/>
        <end position="70"/>
    </location>
</feature>
<organism evidence="6 7">
    <name type="scientific">Pseudomonas linyingensis</name>
    <dbReference type="NCBI Taxonomy" id="915471"/>
    <lineage>
        <taxon>Bacteria</taxon>
        <taxon>Pseudomonadati</taxon>
        <taxon>Pseudomonadota</taxon>
        <taxon>Gammaproteobacteria</taxon>
        <taxon>Pseudomonadales</taxon>
        <taxon>Pseudomonadaceae</taxon>
        <taxon>Pseudomonas</taxon>
    </lineage>
</organism>
<sequence>MKATQRGIQSVEVAGQILQTVVAQARPLTLKEIAELVDTPAAQVFTYLVSLTRVGLLKRNPFTQEFEPGPLSFRLGVAALHNLPKVREAMPVADELGRRLGLNVFLAVWSRHGPTVVRYIEHGMVLNIGFRLGTIMSLTRTATGRLFSAFQPQALCEEVIANQTFTRDSLDAFRSGQFQQDLTEIRAQRLSMALGYPTPSVSAFSAPIFDAEGRLLLALSVFSSATSFDEGRIAEVTEAIRLAADGLSAQP</sequence>
<dbReference type="PROSITE" id="PS51078">
    <property type="entry name" value="ICLR_ED"/>
    <property type="match status" value="1"/>
</dbReference>
<dbReference type="Pfam" id="PF09339">
    <property type="entry name" value="HTH_IclR"/>
    <property type="match status" value="1"/>
</dbReference>
<evidence type="ECO:0000313" key="6">
    <source>
        <dbReference type="EMBL" id="SEJ14203.1"/>
    </source>
</evidence>
<dbReference type="SUPFAM" id="SSF55781">
    <property type="entry name" value="GAF domain-like"/>
    <property type="match status" value="1"/>
</dbReference>
<dbReference type="GO" id="GO:0003677">
    <property type="term" value="F:DNA binding"/>
    <property type="evidence" value="ECO:0007669"/>
    <property type="project" value="UniProtKB-KW"/>
</dbReference>
<dbReference type="PANTHER" id="PTHR30136">
    <property type="entry name" value="HELIX-TURN-HELIX TRANSCRIPTIONAL REGULATOR, ICLR FAMILY"/>
    <property type="match status" value="1"/>
</dbReference>
<dbReference type="EMBL" id="FNZE01000005">
    <property type="protein sequence ID" value="SEJ14203.1"/>
    <property type="molecule type" value="Genomic_DNA"/>
</dbReference>
<protein>
    <submittedName>
        <fullName evidence="6">Transcriptional regulator, IclR family</fullName>
    </submittedName>
</protein>
<evidence type="ECO:0000259" key="5">
    <source>
        <dbReference type="PROSITE" id="PS51078"/>
    </source>
</evidence>
<dbReference type="Gene3D" id="1.10.10.10">
    <property type="entry name" value="Winged helix-like DNA-binding domain superfamily/Winged helix DNA-binding domain"/>
    <property type="match status" value="1"/>
</dbReference>
<evidence type="ECO:0000256" key="2">
    <source>
        <dbReference type="ARBA" id="ARBA00023125"/>
    </source>
</evidence>
<keyword evidence="3" id="KW-0804">Transcription</keyword>
<dbReference type="SUPFAM" id="SSF46785">
    <property type="entry name" value="Winged helix' DNA-binding domain"/>
    <property type="match status" value="1"/>
</dbReference>
<evidence type="ECO:0000256" key="3">
    <source>
        <dbReference type="ARBA" id="ARBA00023163"/>
    </source>
</evidence>
<accession>A0A1H6WBE2</accession>
<dbReference type="STRING" id="915471.SAMN05216201_10537"/>
<gene>
    <name evidence="6" type="ORF">SAMN05216201_10537</name>
</gene>
<dbReference type="Pfam" id="PF01614">
    <property type="entry name" value="IclR_C"/>
    <property type="match status" value="1"/>
</dbReference>
<keyword evidence="2" id="KW-0238">DNA-binding</keyword>
<dbReference type="OrthoDB" id="6811967at2"/>
<dbReference type="InterPro" id="IPR014757">
    <property type="entry name" value="Tscrpt_reg_IclR_C"/>
</dbReference>
<dbReference type="InterPro" id="IPR005471">
    <property type="entry name" value="Tscrpt_reg_IclR_N"/>
</dbReference>
<keyword evidence="7" id="KW-1185">Reference proteome</keyword>
<dbReference type="AlphaFoldDB" id="A0A1H6WBE2"/>
<dbReference type="InterPro" id="IPR050707">
    <property type="entry name" value="HTH_MetabolicPath_Reg"/>
</dbReference>
<dbReference type="RefSeq" id="WP_090309293.1">
    <property type="nucleotide sequence ID" value="NZ_FNZE01000005.1"/>
</dbReference>
<dbReference type="InterPro" id="IPR036390">
    <property type="entry name" value="WH_DNA-bd_sf"/>
</dbReference>
<dbReference type="InterPro" id="IPR036388">
    <property type="entry name" value="WH-like_DNA-bd_sf"/>
</dbReference>
<feature type="domain" description="IclR-ED" evidence="5">
    <location>
        <begin position="71"/>
        <end position="251"/>
    </location>
</feature>
<evidence type="ECO:0000259" key="4">
    <source>
        <dbReference type="PROSITE" id="PS51077"/>
    </source>
</evidence>
<evidence type="ECO:0000256" key="1">
    <source>
        <dbReference type="ARBA" id="ARBA00023015"/>
    </source>
</evidence>
<dbReference type="Proteomes" id="UP000242930">
    <property type="component" value="Unassembled WGS sequence"/>
</dbReference>
<dbReference type="Gene3D" id="3.30.450.40">
    <property type="match status" value="1"/>
</dbReference>
<name>A0A1H6WBE2_9PSED</name>
<dbReference type="PROSITE" id="PS51077">
    <property type="entry name" value="HTH_ICLR"/>
    <property type="match status" value="1"/>
</dbReference>